<evidence type="ECO:0000313" key="3">
    <source>
        <dbReference type="EMBL" id="CAF4290977.1"/>
    </source>
</evidence>
<organism evidence="2 4">
    <name type="scientific">Didymodactylos carnosus</name>
    <dbReference type="NCBI Taxonomy" id="1234261"/>
    <lineage>
        <taxon>Eukaryota</taxon>
        <taxon>Metazoa</taxon>
        <taxon>Spiralia</taxon>
        <taxon>Gnathifera</taxon>
        <taxon>Rotifera</taxon>
        <taxon>Eurotatoria</taxon>
        <taxon>Bdelloidea</taxon>
        <taxon>Philodinida</taxon>
        <taxon>Philodinidae</taxon>
        <taxon>Didymodactylos</taxon>
    </lineage>
</organism>
<reference evidence="2" key="1">
    <citation type="submission" date="2021-02" db="EMBL/GenBank/DDBJ databases">
        <authorList>
            <person name="Nowell W R."/>
        </authorList>
    </citation>
    <scope>NUCLEOTIDE SEQUENCE</scope>
</reference>
<proteinExistence type="predicted"/>
<dbReference type="AlphaFoldDB" id="A0A815KKD0"/>
<dbReference type="OrthoDB" id="10026072at2759"/>
<feature type="region of interest" description="Disordered" evidence="1">
    <location>
        <begin position="1"/>
        <end position="38"/>
    </location>
</feature>
<dbReference type="Proteomes" id="UP000663829">
    <property type="component" value="Unassembled WGS sequence"/>
</dbReference>
<feature type="compositionally biased region" description="Low complexity" evidence="1">
    <location>
        <begin position="16"/>
        <end position="31"/>
    </location>
</feature>
<evidence type="ECO:0000313" key="2">
    <source>
        <dbReference type="EMBL" id="CAF1396813.1"/>
    </source>
</evidence>
<comment type="caution">
    <text evidence="2">The sequence shown here is derived from an EMBL/GenBank/DDBJ whole genome shotgun (WGS) entry which is preliminary data.</text>
</comment>
<evidence type="ECO:0000313" key="4">
    <source>
        <dbReference type="Proteomes" id="UP000663829"/>
    </source>
</evidence>
<dbReference type="EMBL" id="CAJNOQ010017307">
    <property type="protein sequence ID" value="CAF1396813.1"/>
    <property type="molecule type" value="Genomic_DNA"/>
</dbReference>
<dbReference type="Proteomes" id="UP000681722">
    <property type="component" value="Unassembled WGS sequence"/>
</dbReference>
<accession>A0A815KKD0</accession>
<evidence type="ECO:0008006" key="5">
    <source>
        <dbReference type="Google" id="ProtNLM"/>
    </source>
</evidence>
<protein>
    <recommendedName>
        <fullName evidence="5">CCHC-type domain-containing protein</fullName>
    </recommendedName>
</protein>
<sequence length="295" mass="34463">MRTPTEGKRKHCLEFSNKQQSNNNNSTTAATRSMNVNNNNDYEIHDDIRISKQAVNFAMENHLQPHKFECNPKFKSNDHKQGVKFIQEFLRLITNDFREQNSTYSKPLGLETWWIDHNGDIQAITNEIDLYVYLCNEEHIPKEIEQIKITPHLPKHLPPQRSIMLKWVSYLILIEDISEELNMKFESIYSIQEIVGTKNNRSRNLRIDIKDRKEYNDILNNGIINLSGTMFNVDEYLPAPKLLICTRCNYPGHVKKVCTNSECDLCRRCGEDKNNDKDHKECEICCHHCGGNHLS</sequence>
<gene>
    <name evidence="2" type="ORF">GPM918_LOCUS33070</name>
    <name evidence="3" type="ORF">SRO942_LOCUS33747</name>
</gene>
<name>A0A815KKD0_9BILA</name>
<evidence type="ECO:0000256" key="1">
    <source>
        <dbReference type="SAM" id="MobiDB-lite"/>
    </source>
</evidence>
<dbReference type="EMBL" id="CAJOBC010082724">
    <property type="protein sequence ID" value="CAF4290977.1"/>
    <property type="molecule type" value="Genomic_DNA"/>
</dbReference>
<keyword evidence="4" id="KW-1185">Reference proteome</keyword>